<accession>A0A8S2DUF0</accession>
<protein>
    <submittedName>
        <fullName evidence="3">Uncharacterized protein</fullName>
    </submittedName>
</protein>
<comment type="caution">
    <text evidence="3">The sequence shown here is derived from an EMBL/GenBank/DDBJ whole genome shotgun (WGS) entry which is preliminary data.</text>
</comment>
<keyword evidence="2" id="KW-0677">Repeat</keyword>
<dbReference type="InterPro" id="IPR006652">
    <property type="entry name" value="Kelch_1"/>
</dbReference>
<keyword evidence="1" id="KW-0880">Kelch repeat</keyword>
<evidence type="ECO:0000313" key="3">
    <source>
        <dbReference type="EMBL" id="CAF1054720.1"/>
    </source>
</evidence>
<dbReference type="Proteomes" id="UP000682733">
    <property type="component" value="Unassembled WGS sequence"/>
</dbReference>
<dbReference type="Gene3D" id="2.120.10.80">
    <property type="entry name" value="Kelch-type beta propeller"/>
    <property type="match status" value="1"/>
</dbReference>
<evidence type="ECO:0000256" key="2">
    <source>
        <dbReference type="ARBA" id="ARBA00022737"/>
    </source>
</evidence>
<dbReference type="InterPro" id="IPR015915">
    <property type="entry name" value="Kelch-typ_b-propeller"/>
</dbReference>
<dbReference type="SUPFAM" id="SSF117281">
    <property type="entry name" value="Kelch motif"/>
    <property type="match status" value="1"/>
</dbReference>
<dbReference type="EMBL" id="CAJNOK010008117">
    <property type="protein sequence ID" value="CAF1054720.1"/>
    <property type="molecule type" value="Genomic_DNA"/>
</dbReference>
<dbReference type="AlphaFoldDB" id="A0A8S2DUF0"/>
<dbReference type="EMBL" id="CAJOBA010008131">
    <property type="protein sequence ID" value="CAF3821073.1"/>
    <property type="molecule type" value="Genomic_DNA"/>
</dbReference>
<evidence type="ECO:0000256" key="1">
    <source>
        <dbReference type="ARBA" id="ARBA00022441"/>
    </source>
</evidence>
<dbReference type="PANTHER" id="PTHR46344">
    <property type="entry name" value="OS02G0202900 PROTEIN"/>
    <property type="match status" value="1"/>
</dbReference>
<dbReference type="Proteomes" id="UP000677228">
    <property type="component" value="Unassembled WGS sequence"/>
</dbReference>
<evidence type="ECO:0000313" key="5">
    <source>
        <dbReference type="Proteomes" id="UP000677228"/>
    </source>
</evidence>
<organism evidence="3 5">
    <name type="scientific">Didymodactylos carnosus</name>
    <dbReference type="NCBI Taxonomy" id="1234261"/>
    <lineage>
        <taxon>Eukaryota</taxon>
        <taxon>Metazoa</taxon>
        <taxon>Spiralia</taxon>
        <taxon>Gnathifera</taxon>
        <taxon>Rotifera</taxon>
        <taxon>Eurotatoria</taxon>
        <taxon>Bdelloidea</taxon>
        <taxon>Philodinida</taxon>
        <taxon>Philodinidae</taxon>
        <taxon>Didymodactylos</taxon>
    </lineage>
</organism>
<reference evidence="3" key="1">
    <citation type="submission" date="2021-02" db="EMBL/GenBank/DDBJ databases">
        <authorList>
            <person name="Nowell W R."/>
        </authorList>
    </citation>
    <scope>NUCLEOTIDE SEQUENCE</scope>
</reference>
<gene>
    <name evidence="3" type="ORF">OVA965_LOCUS17118</name>
    <name evidence="4" type="ORF">TMI583_LOCUS17128</name>
</gene>
<name>A0A8S2DUF0_9BILA</name>
<dbReference type="PANTHER" id="PTHR46344:SF27">
    <property type="entry name" value="KELCH REPEAT SUPERFAMILY PROTEIN"/>
    <property type="match status" value="1"/>
</dbReference>
<evidence type="ECO:0000313" key="4">
    <source>
        <dbReference type="EMBL" id="CAF3821073.1"/>
    </source>
</evidence>
<proteinExistence type="predicted"/>
<dbReference type="SMART" id="SM00612">
    <property type="entry name" value="Kelch"/>
    <property type="match status" value="2"/>
</dbReference>
<dbReference type="Pfam" id="PF01344">
    <property type="entry name" value="Kelch_1"/>
    <property type="match status" value="1"/>
</dbReference>
<sequence length="182" mass="19711">MILQRANGTLVQVSSQHATPILQPLLNSGKVLVIGGDGSSGPLASSELYDPSTGQWNTTGSMATTRIYYIATLLNSGKVLVSGGSGLSAPLASSELYDPSTGQWDTTGSMATTREYHTATLFKRSRMAGSAQQATHLWWHVLIKTLVSMPLKTADDAKAQLVDECKLYYKNNEDKQKKIKEF</sequence>